<accession>A0ABQ4X1D0</accession>
<organism evidence="4 5">
    <name type="scientific">Tanacetum coccineum</name>
    <dbReference type="NCBI Taxonomy" id="301880"/>
    <lineage>
        <taxon>Eukaryota</taxon>
        <taxon>Viridiplantae</taxon>
        <taxon>Streptophyta</taxon>
        <taxon>Embryophyta</taxon>
        <taxon>Tracheophyta</taxon>
        <taxon>Spermatophyta</taxon>
        <taxon>Magnoliopsida</taxon>
        <taxon>eudicotyledons</taxon>
        <taxon>Gunneridae</taxon>
        <taxon>Pentapetalae</taxon>
        <taxon>asterids</taxon>
        <taxon>campanulids</taxon>
        <taxon>Asterales</taxon>
        <taxon>Asteraceae</taxon>
        <taxon>Asteroideae</taxon>
        <taxon>Anthemideae</taxon>
        <taxon>Anthemidinae</taxon>
        <taxon>Tanacetum</taxon>
    </lineage>
</organism>
<dbReference type="EMBL" id="BQNB010009107">
    <property type="protein sequence ID" value="GJS58835.1"/>
    <property type="molecule type" value="Genomic_DNA"/>
</dbReference>
<dbReference type="Proteomes" id="UP001151760">
    <property type="component" value="Unassembled WGS sequence"/>
</dbReference>
<dbReference type="InterPro" id="IPR054722">
    <property type="entry name" value="PolX-like_BBD"/>
</dbReference>
<evidence type="ECO:0000256" key="2">
    <source>
        <dbReference type="SAM" id="MobiDB-lite"/>
    </source>
</evidence>
<dbReference type="InterPro" id="IPR057670">
    <property type="entry name" value="SH3_retrovirus"/>
</dbReference>
<gene>
    <name evidence="4" type="ORF">Tco_0653619</name>
</gene>
<comment type="caution">
    <text evidence="4">The sequence shown here is derived from an EMBL/GenBank/DDBJ whole genome shotgun (WGS) entry which is preliminary data.</text>
</comment>
<feature type="compositionally biased region" description="Polar residues" evidence="2">
    <location>
        <begin position="504"/>
        <end position="529"/>
    </location>
</feature>
<dbReference type="Pfam" id="PF22936">
    <property type="entry name" value="Pol_BBD"/>
    <property type="match status" value="1"/>
</dbReference>
<dbReference type="InterPro" id="IPR039537">
    <property type="entry name" value="Retrotran_Ty1/copia-like"/>
</dbReference>
<dbReference type="PANTHER" id="PTHR42648">
    <property type="entry name" value="TRANSPOSASE, PUTATIVE-RELATED"/>
    <property type="match status" value="1"/>
</dbReference>
<dbReference type="PANTHER" id="PTHR42648:SF32">
    <property type="entry name" value="RIBONUCLEASE H-LIKE DOMAIN, GAG-PRE-INTEGRASE DOMAIN PROTEIN-RELATED"/>
    <property type="match status" value="1"/>
</dbReference>
<name>A0ABQ4X1D0_9ASTR</name>
<evidence type="ECO:0000313" key="4">
    <source>
        <dbReference type="EMBL" id="GJS58835.1"/>
    </source>
</evidence>
<evidence type="ECO:0000259" key="3">
    <source>
        <dbReference type="PROSITE" id="PS50994"/>
    </source>
</evidence>
<keyword evidence="1" id="KW-0645">Protease</keyword>
<dbReference type="InterPro" id="IPR012337">
    <property type="entry name" value="RNaseH-like_sf"/>
</dbReference>
<feature type="region of interest" description="Disordered" evidence="2">
    <location>
        <begin position="500"/>
        <end position="537"/>
    </location>
</feature>
<evidence type="ECO:0000256" key="1">
    <source>
        <dbReference type="ARBA" id="ARBA00022670"/>
    </source>
</evidence>
<dbReference type="SUPFAM" id="SSF53098">
    <property type="entry name" value="Ribonuclease H-like"/>
    <property type="match status" value="1"/>
</dbReference>
<reference evidence="4" key="2">
    <citation type="submission" date="2022-01" db="EMBL/GenBank/DDBJ databases">
        <authorList>
            <person name="Yamashiro T."/>
            <person name="Shiraishi A."/>
            <person name="Satake H."/>
            <person name="Nakayama K."/>
        </authorList>
    </citation>
    <scope>NUCLEOTIDE SEQUENCE</scope>
</reference>
<dbReference type="PROSITE" id="PS50994">
    <property type="entry name" value="INTEGRASE"/>
    <property type="match status" value="1"/>
</dbReference>
<proteinExistence type="predicted"/>
<protein>
    <submittedName>
        <fullName evidence="4">Retrovirus-related pol polyprotein from transposon TNT 1-94</fullName>
    </submittedName>
</protein>
<sequence length="630" mass="70576">MGASGLGTCKNSNAEGGVSNIGYIWRPTGRTFTVVGNACPLTRITTTTEVALRKSTALDNETSKPVVTLVYSRKPRKSKTNVPVSKSTVLKSVVQIVLWYLDSGCSKHMTGDHSQLTNFVNKFLGIVKFRNDHVAKILGYGDYQIGNVTISRVYYVEGLGHNLFSVGQFCDSNLEVAFRQHTCFISNLEGVDLLTGSRGNNLYTLHGLVRGLPKLKFEKDHLCSTYAMGKSKKKPYKPKSEDTNQEKLYLLHMDLCGLMHVTSVNGKKYILIIVDDYSRFTWVKFLRSKDEAPYFIIKFLKMIQVRLQVTVRRIRTDNGTEFVNQTLHEYYEKIGISHETSVARSPQQNGVVERRNRTLIEAARTMLIYAKAPLFLWAEAVATACYTQNRSIIRLRHGKTPYEILHDKPPDLSFFHVFGALCYPTNDSENLGKLQPKADIGIFIGYAPTKKAFQIYNRRTRRIIETIHVDFDELTAMASEHSSSGPALHEMTPATIIAPVPAVSTGSPSSTTVDQDAPSPSNSQTTHETQPPVIPNDVEVDNHDIEVAHMGNDPYFGILIPEVPSDQSSSTDSIHTIVHPDHQISEHNSKWTKDHPLENIIGELDRPVSTRLQLHEQALFPVLHAYLTAH</sequence>
<dbReference type="Pfam" id="PF25597">
    <property type="entry name" value="SH3_retrovirus"/>
    <property type="match status" value="1"/>
</dbReference>
<dbReference type="InterPro" id="IPR036397">
    <property type="entry name" value="RNaseH_sf"/>
</dbReference>
<feature type="domain" description="Integrase catalytic" evidence="3">
    <location>
        <begin position="234"/>
        <end position="409"/>
    </location>
</feature>
<evidence type="ECO:0000313" key="5">
    <source>
        <dbReference type="Proteomes" id="UP001151760"/>
    </source>
</evidence>
<dbReference type="Pfam" id="PF00665">
    <property type="entry name" value="rve"/>
    <property type="match status" value="1"/>
</dbReference>
<dbReference type="Gene3D" id="3.30.420.10">
    <property type="entry name" value="Ribonuclease H-like superfamily/Ribonuclease H"/>
    <property type="match status" value="1"/>
</dbReference>
<keyword evidence="5" id="KW-1185">Reference proteome</keyword>
<dbReference type="InterPro" id="IPR001584">
    <property type="entry name" value="Integrase_cat-core"/>
</dbReference>
<keyword evidence="1" id="KW-0378">Hydrolase</keyword>
<reference evidence="4" key="1">
    <citation type="journal article" date="2022" name="Int. J. Mol. Sci.">
        <title>Draft Genome of Tanacetum Coccineum: Genomic Comparison of Closely Related Tanacetum-Family Plants.</title>
        <authorList>
            <person name="Yamashiro T."/>
            <person name="Shiraishi A."/>
            <person name="Nakayama K."/>
            <person name="Satake H."/>
        </authorList>
    </citation>
    <scope>NUCLEOTIDE SEQUENCE</scope>
</reference>